<gene>
    <name evidence="8" type="ORF">BJX66DRAFT_328424</name>
</gene>
<keyword evidence="5" id="KW-0560">Oxidoreductase</keyword>
<reference evidence="8 9" key="1">
    <citation type="submission" date="2024-07" db="EMBL/GenBank/DDBJ databases">
        <title>Section-level genome sequencing and comparative genomics of Aspergillus sections Usti and Cavernicolus.</title>
        <authorList>
            <consortium name="Lawrence Berkeley National Laboratory"/>
            <person name="Nybo J.L."/>
            <person name="Vesth T.C."/>
            <person name="Theobald S."/>
            <person name="Frisvad J.C."/>
            <person name="Larsen T.O."/>
            <person name="Kjaerboelling I."/>
            <person name="Rothschild-Mancinelli K."/>
            <person name="Lyhne E.K."/>
            <person name="Kogle M.E."/>
            <person name="Barry K."/>
            <person name="Clum A."/>
            <person name="Na H."/>
            <person name="Ledsgaard L."/>
            <person name="Lin J."/>
            <person name="Lipzen A."/>
            <person name="Kuo A."/>
            <person name="Riley R."/>
            <person name="Mondo S."/>
            <person name="Labutti K."/>
            <person name="Haridas S."/>
            <person name="Pangalinan J."/>
            <person name="Salamov A.A."/>
            <person name="Simmons B.A."/>
            <person name="Magnuson J.K."/>
            <person name="Chen J."/>
            <person name="Drula E."/>
            <person name="Henrissat B."/>
            <person name="Wiebenga A."/>
            <person name="Lubbers R.J."/>
            <person name="Gomes A.C."/>
            <person name="Makela M.R."/>
            <person name="Stajich J."/>
            <person name="Grigoriev I.V."/>
            <person name="Mortensen U.H."/>
            <person name="De Vries R.P."/>
            <person name="Baker S.E."/>
            <person name="Andersen M.R."/>
        </authorList>
    </citation>
    <scope>NUCLEOTIDE SEQUENCE [LARGE SCALE GENOMIC DNA]</scope>
    <source>
        <strain evidence="8 9">CBS 209.92</strain>
    </source>
</reference>
<evidence type="ECO:0000256" key="7">
    <source>
        <dbReference type="ARBA" id="ARBA00023033"/>
    </source>
</evidence>
<dbReference type="EMBL" id="JBFTWV010000112">
    <property type="protein sequence ID" value="KAL2786718.1"/>
    <property type="molecule type" value="Genomic_DNA"/>
</dbReference>
<organism evidence="8 9">
    <name type="scientific">Aspergillus keveii</name>
    <dbReference type="NCBI Taxonomy" id="714993"/>
    <lineage>
        <taxon>Eukaryota</taxon>
        <taxon>Fungi</taxon>
        <taxon>Dikarya</taxon>
        <taxon>Ascomycota</taxon>
        <taxon>Pezizomycotina</taxon>
        <taxon>Eurotiomycetes</taxon>
        <taxon>Eurotiomycetidae</taxon>
        <taxon>Eurotiales</taxon>
        <taxon>Aspergillaceae</taxon>
        <taxon>Aspergillus</taxon>
        <taxon>Aspergillus subgen. Nidulantes</taxon>
    </lineage>
</organism>
<keyword evidence="7" id="KW-0503">Monooxygenase</keyword>
<proteinExistence type="inferred from homology"/>
<evidence type="ECO:0000256" key="3">
    <source>
        <dbReference type="ARBA" id="ARBA00022617"/>
    </source>
</evidence>
<keyword evidence="4" id="KW-0479">Metal-binding</keyword>
<keyword evidence="3" id="KW-0349">Heme</keyword>
<evidence type="ECO:0000256" key="4">
    <source>
        <dbReference type="ARBA" id="ARBA00022723"/>
    </source>
</evidence>
<dbReference type="PANTHER" id="PTHR24305:SF210">
    <property type="entry name" value="CYTOCHROME P450 MONOOXYGENASE ASQL-RELATED"/>
    <property type="match status" value="1"/>
</dbReference>
<evidence type="ECO:0000256" key="2">
    <source>
        <dbReference type="ARBA" id="ARBA00010617"/>
    </source>
</evidence>
<dbReference type="InterPro" id="IPR002401">
    <property type="entry name" value="Cyt_P450_E_grp-I"/>
</dbReference>
<comment type="similarity">
    <text evidence="2">Belongs to the cytochrome P450 family.</text>
</comment>
<evidence type="ECO:0000313" key="8">
    <source>
        <dbReference type="EMBL" id="KAL2786718.1"/>
    </source>
</evidence>
<name>A0ABR4FUS9_9EURO</name>
<evidence type="ECO:0000256" key="1">
    <source>
        <dbReference type="ARBA" id="ARBA00001971"/>
    </source>
</evidence>
<dbReference type="Gene3D" id="1.10.630.10">
    <property type="entry name" value="Cytochrome P450"/>
    <property type="match status" value="1"/>
</dbReference>
<dbReference type="PRINTS" id="PR00385">
    <property type="entry name" value="P450"/>
</dbReference>
<accession>A0ABR4FUS9</accession>
<evidence type="ECO:0000256" key="5">
    <source>
        <dbReference type="ARBA" id="ARBA00023002"/>
    </source>
</evidence>
<protein>
    <submittedName>
        <fullName evidence="8">Cytochrome P450</fullName>
    </submittedName>
</protein>
<keyword evidence="6" id="KW-0408">Iron</keyword>
<sequence>MTGFEFVLYALTSVSARTVFQAAAYFLANYGNIVRTAPDELSFCSGASWKEIYGHVAGRKPFLKSAFYEPLPGETVNIVSVSDVAHHSAMRKTLSHGFSSTALSAKEDLVQGFVNLLIRQIKQNYLDKPGDMVKWYDYTTFDTIGELAFGDSFGCLALGEPHLWIDSLFDDIKITNLSRAFEYFPLLRSRFRSLYKRQMIPSAITAPRARQVAYAKDEIETRLNKNSIGPDFLTRMIAEREEKGFSFQERLSQASILVVAGSETTATSLAAITYYLCRNPSVYKKVAHEVRSSFKLLDEITGRLTEQLPYLRAVIEEGLRIFLPIPTGPPRVSPGEYVEGCFVPSATVVKVSPWAATHYNANFHQPYDFIPERWLDPECRDDKPASQPFLLGSRGCLGSNLAQLELRLILAKLLWEFDFVLKDKDLDWLKDNKSYGFWEKTPLSVQFSCHLSRDTTPQQCLNDMVILAATAAI</sequence>
<dbReference type="PANTHER" id="PTHR24305">
    <property type="entry name" value="CYTOCHROME P450"/>
    <property type="match status" value="1"/>
</dbReference>
<dbReference type="Pfam" id="PF00067">
    <property type="entry name" value="p450"/>
    <property type="match status" value="1"/>
</dbReference>
<dbReference type="InterPro" id="IPR001128">
    <property type="entry name" value="Cyt_P450"/>
</dbReference>
<dbReference type="SUPFAM" id="SSF48264">
    <property type="entry name" value="Cytochrome P450"/>
    <property type="match status" value="1"/>
</dbReference>
<keyword evidence="9" id="KW-1185">Reference proteome</keyword>
<dbReference type="CDD" id="cd11058">
    <property type="entry name" value="CYP60B-like"/>
    <property type="match status" value="1"/>
</dbReference>
<dbReference type="Proteomes" id="UP001610563">
    <property type="component" value="Unassembled WGS sequence"/>
</dbReference>
<dbReference type="InterPro" id="IPR050121">
    <property type="entry name" value="Cytochrome_P450_monoxygenase"/>
</dbReference>
<evidence type="ECO:0000313" key="9">
    <source>
        <dbReference type="Proteomes" id="UP001610563"/>
    </source>
</evidence>
<comment type="caution">
    <text evidence="8">The sequence shown here is derived from an EMBL/GenBank/DDBJ whole genome shotgun (WGS) entry which is preliminary data.</text>
</comment>
<dbReference type="PRINTS" id="PR00463">
    <property type="entry name" value="EP450I"/>
</dbReference>
<evidence type="ECO:0000256" key="6">
    <source>
        <dbReference type="ARBA" id="ARBA00023004"/>
    </source>
</evidence>
<dbReference type="InterPro" id="IPR036396">
    <property type="entry name" value="Cyt_P450_sf"/>
</dbReference>
<comment type="cofactor">
    <cofactor evidence="1">
        <name>heme</name>
        <dbReference type="ChEBI" id="CHEBI:30413"/>
    </cofactor>
</comment>